<proteinExistence type="predicted"/>
<dbReference type="Gene3D" id="1.25.40.470">
    <property type="match status" value="1"/>
</dbReference>
<name>A0A9K3I8P5_HELAN</name>
<protein>
    <submittedName>
        <fullName evidence="2">Coatomer, alpha subunit protein</fullName>
    </submittedName>
</protein>
<dbReference type="InterPro" id="IPR010714">
    <property type="entry name" value="Coatomer_asu_C"/>
</dbReference>
<dbReference type="GO" id="GO:0016192">
    <property type="term" value="P:vesicle-mediated transport"/>
    <property type="evidence" value="ECO:0007669"/>
    <property type="project" value="InterPro"/>
</dbReference>
<dbReference type="GO" id="GO:0030126">
    <property type="term" value="C:COPI vesicle coat"/>
    <property type="evidence" value="ECO:0007669"/>
    <property type="project" value="InterPro"/>
</dbReference>
<evidence type="ECO:0000259" key="1">
    <source>
        <dbReference type="Pfam" id="PF06957"/>
    </source>
</evidence>
<dbReference type="EMBL" id="MNCJ02000324">
    <property type="protein sequence ID" value="KAF5792534.1"/>
    <property type="molecule type" value="Genomic_DNA"/>
</dbReference>
<reference evidence="2" key="1">
    <citation type="journal article" date="2017" name="Nature">
        <title>The sunflower genome provides insights into oil metabolism, flowering and Asterid evolution.</title>
        <authorList>
            <person name="Badouin H."/>
            <person name="Gouzy J."/>
            <person name="Grassa C.J."/>
            <person name="Murat F."/>
            <person name="Staton S.E."/>
            <person name="Cottret L."/>
            <person name="Lelandais-Briere C."/>
            <person name="Owens G.L."/>
            <person name="Carrere S."/>
            <person name="Mayjonade B."/>
            <person name="Legrand L."/>
            <person name="Gill N."/>
            <person name="Kane N.C."/>
            <person name="Bowers J.E."/>
            <person name="Hubner S."/>
            <person name="Bellec A."/>
            <person name="Berard A."/>
            <person name="Berges H."/>
            <person name="Blanchet N."/>
            <person name="Boniface M.C."/>
            <person name="Brunel D."/>
            <person name="Catrice O."/>
            <person name="Chaidir N."/>
            <person name="Claudel C."/>
            <person name="Donnadieu C."/>
            <person name="Faraut T."/>
            <person name="Fievet G."/>
            <person name="Helmstetter N."/>
            <person name="King M."/>
            <person name="Knapp S.J."/>
            <person name="Lai Z."/>
            <person name="Le Paslier M.C."/>
            <person name="Lippi Y."/>
            <person name="Lorenzon L."/>
            <person name="Mandel J.R."/>
            <person name="Marage G."/>
            <person name="Marchand G."/>
            <person name="Marquand E."/>
            <person name="Bret-Mestries E."/>
            <person name="Morien E."/>
            <person name="Nambeesan S."/>
            <person name="Nguyen T."/>
            <person name="Pegot-Espagnet P."/>
            <person name="Pouilly N."/>
            <person name="Raftis F."/>
            <person name="Sallet E."/>
            <person name="Schiex T."/>
            <person name="Thomas J."/>
            <person name="Vandecasteele C."/>
            <person name="Vares D."/>
            <person name="Vear F."/>
            <person name="Vautrin S."/>
            <person name="Crespi M."/>
            <person name="Mangin B."/>
            <person name="Burke J.M."/>
            <person name="Salse J."/>
            <person name="Munos S."/>
            <person name="Vincourt P."/>
            <person name="Rieseberg L.H."/>
            <person name="Langlade N.B."/>
        </authorList>
    </citation>
    <scope>NUCLEOTIDE SEQUENCE</scope>
    <source>
        <tissue evidence="2">Leaves</tissue>
    </source>
</reference>
<organism evidence="2 3">
    <name type="scientific">Helianthus annuus</name>
    <name type="common">Common sunflower</name>
    <dbReference type="NCBI Taxonomy" id="4232"/>
    <lineage>
        <taxon>Eukaryota</taxon>
        <taxon>Viridiplantae</taxon>
        <taxon>Streptophyta</taxon>
        <taxon>Embryophyta</taxon>
        <taxon>Tracheophyta</taxon>
        <taxon>Spermatophyta</taxon>
        <taxon>Magnoliopsida</taxon>
        <taxon>eudicotyledons</taxon>
        <taxon>Gunneridae</taxon>
        <taxon>Pentapetalae</taxon>
        <taxon>asterids</taxon>
        <taxon>campanulids</taxon>
        <taxon>Asterales</taxon>
        <taxon>Asteraceae</taxon>
        <taxon>Asteroideae</taxon>
        <taxon>Heliantheae alliance</taxon>
        <taxon>Heliantheae</taxon>
        <taxon>Helianthus</taxon>
    </lineage>
</organism>
<reference evidence="2" key="2">
    <citation type="submission" date="2020-06" db="EMBL/GenBank/DDBJ databases">
        <title>Helianthus annuus Genome sequencing and assembly Release 2.</title>
        <authorList>
            <person name="Gouzy J."/>
            <person name="Langlade N."/>
            <person name="Munos S."/>
        </authorList>
    </citation>
    <scope>NUCLEOTIDE SEQUENCE</scope>
    <source>
        <tissue evidence="2">Leaves</tissue>
    </source>
</reference>
<dbReference type="GO" id="GO:0006886">
    <property type="term" value="P:intracellular protein transport"/>
    <property type="evidence" value="ECO:0007669"/>
    <property type="project" value="InterPro"/>
</dbReference>
<evidence type="ECO:0000313" key="3">
    <source>
        <dbReference type="Proteomes" id="UP000215914"/>
    </source>
</evidence>
<dbReference type="Pfam" id="PF06957">
    <property type="entry name" value="COPI_C"/>
    <property type="match status" value="1"/>
</dbReference>
<keyword evidence="3" id="KW-1185">Reference proteome</keyword>
<dbReference type="GO" id="GO:0005198">
    <property type="term" value="F:structural molecule activity"/>
    <property type="evidence" value="ECO:0007669"/>
    <property type="project" value="InterPro"/>
</dbReference>
<dbReference type="AlphaFoldDB" id="A0A9K3I8P5"/>
<dbReference type="Proteomes" id="UP000215914">
    <property type="component" value="Unassembled WGS sequence"/>
</dbReference>
<feature type="domain" description="Coatomer alpha subunit C-terminal" evidence="1">
    <location>
        <begin position="96"/>
        <end position="174"/>
    </location>
</feature>
<sequence>MVLVGDEYMIKEWNYKLHRCLFTLIGHLESSISESPWIFHNALYLGDVQEQIKILENADHLPLAYVTAKTHGLNDIAERLVAELKDNVPALTSETPKDIMARSSVFVAPTPGMPVSQIWVQKSSVGAEHAAAVNFDTAVRLLKRQLGLKNFTQLKPLSIDLHRGSHSYLRVFSSSLVI</sequence>
<evidence type="ECO:0000313" key="2">
    <source>
        <dbReference type="EMBL" id="KAF5792534.1"/>
    </source>
</evidence>
<dbReference type="Gramene" id="mRNA:HanXRQr2_Chr09g0407061">
    <property type="protein sequence ID" value="mRNA:HanXRQr2_Chr09g0407061"/>
    <property type="gene ID" value="HanXRQr2_Chr09g0407061"/>
</dbReference>
<accession>A0A9K3I8P5</accession>
<gene>
    <name evidence="2" type="ORF">HanXRQr2_Chr09g0407061</name>
</gene>
<comment type="caution">
    <text evidence="2">The sequence shown here is derived from an EMBL/GenBank/DDBJ whole genome shotgun (WGS) entry which is preliminary data.</text>
</comment>